<keyword evidence="4" id="KW-0804">Transcription</keyword>
<dbReference type="RefSeq" id="WP_200610515.1">
    <property type="nucleotide sequence ID" value="NZ_JAEHHL010000007.1"/>
</dbReference>
<feature type="domain" description="RNA polymerase sigma-70 region 2" evidence="6">
    <location>
        <begin position="15"/>
        <end position="77"/>
    </location>
</feature>
<dbReference type="InterPro" id="IPR013249">
    <property type="entry name" value="RNA_pol_sigma70_r4_t2"/>
</dbReference>
<sequence length="187" mass="21593">MNRKDLSDVLVPEIPHLYRYARSLVADRDQAEDLMQDCLLRAVSKSEQFTSGTNLRRWLFTILRNISIDNMRQKTRRGPHVEVSEWQPETHQPPEQEHRVALMDVGRRLGLLRSCDRQIIYLHVFAGVRQDAIASLMGVSVGTVKCRLSRARKTLRGDDDPRRPLRKRAPNRTATPARAGRQRFGTK</sequence>
<dbReference type="Gene3D" id="1.10.10.10">
    <property type="entry name" value="Winged helix-like DNA-binding domain superfamily/Winged helix DNA-binding domain"/>
    <property type="match status" value="1"/>
</dbReference>
<accession>A0A8J7SFI0</accession>
<dbReference type="InterPro" id="IPR014284">
    <property type="entry name" value="RNA_pol_sigma-70_dom"/>
</dbReference>
<dbReference type="NCBIfam" id="TIGR02937">
    <property type="entry name" value="sigma70-ECF"/>
    <property type="match status" value="1"/>
</dbReference>
<dbReference type="GO" id="GO:0006352">
    <property type="term" value="P:DNA-templated transcription initiation"/>
    <property type="evidence" value="ECO:0007669"/>
    <property type="project" value="InterPro"/>
</dbReference>
<evidence type="ECO:0000256" key="1">
    <source>
        <dbReference type="ARBA" id="ARBA00010641"/>
    </source>
</evidence>
<dbReference type="SUPFAM" id="SSF88946">
    <property type="entry name" value="Sigma2 domain of RNA polymerase sigma factors"/>
    <property type="match status" value="1"/>
</dbReference>
<dbReference type="InterPro" id="IPR036388">
    <property type="entry name" value="WH-like_DNA-bd_sf"/>
</dbReference>
<evidence type="ECO:0000259" key="6">
    <source>
        <dbReference type="Pfam" id="PF04542"/>
    </source>
</evidence>
<organism evidence="8 9">
    <name type="scientific">Thermohalobaculum xanthum</name>
    <dbReference type="NCBI Taxonomy" id="2753746"/>
    <lineage>
        <taxon>Bacteria</taxon>
        <taxon>Pseudomonadati</taxon>
        <taxon>Pseudomonadota</taxon>
        <taxon>Alphaproteobacteria</taxon>
        <taxon>Rhodobacterales</taxon>
        <taxon>Paracoccaceae</taxon>
        <taxon>Thermohalobaculum</taxon>
    </lineage>
</organism>
<name>A0A8J7SFI0_9RHOB</name>
<dbReference type="InterPro" id="IPR013324">
    <property type="entry name" value="RNA_pol_sigma_r3/r4-like"/>
</dbReference>
<comment type="similarity">
    <text evidence="1">Belongs to the sigma-70 factor family. ECF subfamily.</text>
</comment>
<dbReference type="GO" id="GO:0003677">
    <property type="term" value="F:DNA binding"/>
    <property type="evidence" value="ECO:0007669"/>
    <property type="project" value="InterPro"/>
</dbReference>
<dbReference type="InterPro" id="IPR013325">
    <property type="entry name" value="RNA_pol_sigma_r2"/>
</dbReference>
<dbReference type="PANTHER" id="PTHR43133:SF25">
    <property type="entry name" value="RNA POLYMERASE SIGMA FACTOR RFAY-RELATED"/>
    <property type="match status" value="1"/>
</dbReference>
<feature type="domain" description="RNA polymerase sigma factor 70 region 4 type 2" evidence="7">
    <location>
        <begin position="107"/>
        <end position="155"/>
    </location>
</feature>
<evidence type="ECO:0000313" key="9">
    <source>
        <dbReference type="Proteomes" id="UP000655420"/>
    </source>
</evidence>
<evidence type="ECO:0000259" key="7">
    <source>
        <dbReference type="Pfam" id="PF08281"/>
    </source>
</evidence>
<dbReference type="Gene3D" id="1.10.1740.10">
    <property type="match status" value="1"/>
</dbReference>
<keyword evidence="3" id="KW-0731">Sigma factor</keyword>
<evidence type="ECO:0000256" key="3">
    <source>
        <dbReference type="ARBA" id="ARBA00023082"/>
    </source>
</evidence>
<dbReference type="AlphaFoldDB" id="A0A8J7SFI0"/>
<dbReference type="PANTHER" id="PTHR43133">
    <property type="entry name" value="RNA POLYMERASE ECF-TYPE SIGMA FACTO"/>
    <property type="match status" value="1"/>
</dbReference>
<dbReference type="SUPFAM" id="SSF88659">
    <property type="entry name" value="Sigma3 and sigma4 domains of RNA polymerase sigma factors"/>
    <property type="match status" value="1"/>
</dbReference>
<dbReference type="InterPro" id="IPR007627">
    <property type="entry name" value="RNA_pol_sigma70_r2"/>
</dbReference>
<feature type="region of interest" description="Disordered" evidence="5">
    <location>
        <begin position="152"/>
        <end position="187"/>
    </location>
</feature>
<proteinExistence type="inferred from homology"/>
<evidence type="ECO:0000313" key="8">
    <source>
        <dbReference type="EMBL" id="MBK0400141.1"/>
    </source>
</evidence>
<dbReference type="EMBL" id="JAEHHL010000007">
    <property type="protein sequence ID" value="MBK0400141.1"/>
    <property type="molecule type" value="Genomic_DNA"/>
</dbReference>
<dbReference type="GO" id="GO:0016987">
    <property type="term" value="F:sigma factor activity"/>
    <property type="evidence" value="ECO:0007669"/>
    <property type="project" value="UniProtKB-KW"/>
</dbReference>
<keyword evidence="2" id="KW-0805">Transcription regulation</keyword>
<comment type="caution">
    <text evidence="8">The sequence shown here is derived from an EMBL/GenBank/DDBJ whole genome shotgun (WGS) entry which is preliminary data.</text>
</comment>
<evidence type="ECO:0000256" key="5">
    <source>
        <dbReference type="SAM" id="MobiDB-lite"/>
    </source>
</evidence>
<keyword evidence="9" id="KW-1185">Reference proteome</keyword>
<dbReference type="Pfam" id="PF04542">
    <property type="entry name" value="Sigma70_r2"/>
    <property type="match status" value="1"/>
</dbReference>
<evidence type="ECO:0000256" key="2">
    <source>
        <dbReference type="ARBA" id="ARBA00023015"/>
    </source>
</evidence>
<evidence type="ECO:0000256" key="4">
    <source>
        <dbReference type="ARBA" id="ARBA00023163"/>
    </source>
</evidence>
<dbReference type="InterPro" id="IPR039425">
    <property type="entry name" value="RNA_pol_sigma-70-like"/>
</dbReference>
<dbReference type="Proteomes" id="UP000655420">
    <property type="component" value="Unassembled WGS sequence"/>
</dbReference>
<gene>
    <name evidence="8" type="ORF">H0I76_13160</name>
</gene>
<protein>
    <submittedName>
        <fullName evidence="8">RNA polymerase sigma factor</fullName>
    </submittedName>
</protein>
<reference evidence="8" key="1">
    <citation type="submission" date="2020-12" db="EMBL/GenBank/DDBJ databases">
        <title>Bacterial taxonomy.</title>
        <authorList>
            <person name="Pan X."/>
        </authorList>
    </citation>
    <scope>NUCLEOTIDE SEQUENCE</scope>
    <source>
        <strain evidence="8">M0105</strain>
    </source>
</reference>
<dbReference type="Pfam" id="PF08281">
    <property type="entry name" value="Sigma70_r4_2"/>
    <property type="match status" value="1"/>
</dbReference>